<proteinExistence type="predicted"/>
<protein>
    <recommendedName>
        <fullName evidence="2">Zinc finger CHC2-type domain-containing protein</fullName>
    </recommendedName>
</protein>
<dbReference type="AlphaFoldDB" id="A0A0F9Q019"/>
<dbReference type="EMBL" id="LAZR01005579">
    <property type="protein sequence ID" value="KKM98777.1"/>
    <property type="molecule type" value="Genomic_DNA"/>
</dbReference>
<name>A0A0F9Q019_9ZZZZ</name>
<dbReference type="GO" id="GO:0006260">
    <property type="term" value="P:DNA replication"/>
    <property type="evidence" value="ECO:0007669"/>
    <property type="project" value="InterPro"/>
</dbReference>
<dbReference type="GO" id="GO:0008270">
    <property type="term" value="F:zinc ion binding"/>
    <property type="evidence" value="ECO:0007669"/>
    <property type="project" value="InterPro"/>
</dbReference>
<dbReference type="InterPro" id="IPR036977">
    <property type="entry name" value="DNA_primase_Znf_CHC2"/>
</dbReference>
<evidence type="ECO:0008006" key="2">
    <source>
        <dbReference type="Google" id="ProtNLM"/>
    </source>
</evidence>
<organism evidence="1">
    <name type="scientific">marine sediment metagenome</name>
    <dbReference type="NCBI Taxonomy" id="412755"/>
    <lineage>
        <taxon>unclassified sequences</taxon>
        <taxon>metagenomes</taxon>
        <taxon>ecological metagenomes</taxon>
    </lineage>
</organism>
<dbReference type="GO" id="GO:0003677">
    <property type="term" value="F:DNA binding"/>
    <property type="evidence" value="ECO:0007669"/>
    <property type="project" value="InterPro"/>
</dbReference>
<dbReference type="SUPFAM" id="SSF56731">
    <property type="entry name" value="DNA primase core"/>
    <property type="match status" value="1"/>
</dbReference>
<reference evidence="1" key="1">
    <citation type="journal article" date="2015" name="Nature">
        <title>Complex archaea that bridge the gap between prokaryotes and eukaryotes.</title>
        <authorList>
            <person name="Spang A."/>
            <person name="Saw J.H."/>
            <person name="Jorgensen S.L."/>
            <person name="Zaremba-Niedzwiedzka K."/>
            <person name="Martijn J."/>
            <person name="Lind A.E."/>
            <person name="van Eijk R."/>
            <person name="Schleper C."/>
            <person name="Guy L."/>
            <person name="Ettema T.J."/>
        </authorList>
    </citation>
    <scope>NUCLEOTIDE SEQUENCE</scope>
</reference>
<gene>
    <name evidence="1" type="ORF">LCGC14_1154560</name>
</gene>
<dbReference type="SUPFAM" id="SSF57783">
    <property type="entry name" value="Zinc beta-ribbon"/>
    <property type="match status" value="1"/>
</dbReference>
<accession>A0A0F9Q019</accession>
<evidence type="ECO:0000313" key="1">
    <source>
        <dbReference type="EMBL" id="KKM98777.1"/>
    </source>
</evidence>
<sequence length="309" mass="35368">MSLETFDPIAYFEDRNIPYSTEGKNVTENWVNIECPFPFCNDPSNHMGINLESKLFSCWACGEKGGMDRLIQELEGCSWSESQVILSQFQENPYKDIPLDTKYPETGSKTAYSKDIKDILSPFSDQFPKIHLNYLKSRDFDPDILIPKYKLKACYNVGKYKFRVIAPVIMDNEIVSFVGIDVTRQAKIPYKNASDIESIIPIKSCLYNLDNANETVILVEGITDVWRIGDGAVATLGKKVTMEQINLLIRKGIIRIYLLPDSDAYYEWEQLAFTIAPLFDYVELLELNSGDPANLQENKLKEIQDLIRR</sequence>
<comment type="caution">
    <text evidence="1">The sequence shown here is derived from an EMBL/GenBank/DDBJ whole genome shotgun (WGS) entry which is preliminary data.</text>
</comment>
<dbReference type="Gene3D" id="3.40.1360.10">
    <property type="match status" value="1"/>
</dbReference>
<dbReference type="Gene3D" id="3.90.580.10">
    <property type="entry name" value="Zinc finger, CHC2-type domain"/>
    <property type="match status" value="1"/>
</dbReference>